<dbReference type="InterPro" id="IPR009360">
    <property type="entry name" value="Isy1"/>
</dbReference>
<gene>
    <name evidence="5" type="ORF">TM35_000371260</name>
</gene>
<dbReference type="InterPro" id="IPR037200">
    <property type="entry name" value="Isy1_sf"/>
</dbReference>
<keyword evidence="3" id="KW-0539">Nucleus</keyword>
<dbReference type="GO" id="GO:0005634">
    <property type="term" value="C:nucleus"/>
    <property type="evidence" value="ECO:0007669"/>
    <property type="project" value="UniProtKB-SubCell"/>
</dbReference>
<proteinExistence type="inferred from homology"/>
<reference evidence="5 6" key="1">
    <citation type="submission" date="2017-03" db="EMBL/GenBank/DDBJ databases">
        <title>An alternative strategy for trypanosome survival in the mammalian bloodstream revealed through genome and transcriptome analysis of the ubiquitous bovine parasite Trypanosoma (Megatrypanum) theileri.</title>
        <authorList>
            <person name="Kelly S."/>
            <person name="Ivens A."/>
            <person name="Mott A."/>
            <person name="O'Neill E."/>
            <person name="Emms D."/>
            <person name="Macleod O."/>
            <person name="Voorheis P."/>
            <person name="Matthews J."/>
            <person name="Matthews K."/>
            <person name="Carrington M."/>
        </authorList>
    </citation>
    <scope>NUCLEOTIDE SEQUENCE [LARGE SCALE GENOMIC DNA]</scope>
    <source>
        <strain evidence="5">Edinburgh</strain>
    </source>
</reference>
<keyword evidence="6" id="KW-1185">Reference proteome</keyword>
<evidence type="ECO:0000256" key="4">
    <source>
        <dbReference type="SAM" id="MobiDB-lite"/>
    </source>
</evidence>
<evidence type="ECO:0000256" key="1">
    <source>
        <dbReference type="ARBA" id="ARBA00004123"/>
    </source>
</evidence>
<dbReference type="STRING" id="67003.A0A1X0NL28"/>
<evidence type="ECO:0000313" key="6">
    <source>
        <dbReference type="Proteomes" id="UP000192257"/>
    </source>
</evidence>
<dbReference type="PANTHER" id="PTHR13021">
    <property type="entry name" value="PRE-MRNA-SPLICING FACTOR ISY1"/>
    <property type="match status" value="1"/>
</dbReference>
<accession>A0A1X0NL28</accession>
<comment type="similarity">
    <text evidence="2">Belongs to the ISY1 family.</text>
</comment>
<dbReference type="GO" id="GO:0000350">
    <property type="term" value="P:generation of catalytic spliceosome for second transesterification step"/>
    <property type="evidence" value="ECO:0007669"/>
    <property type="project" value="InterPro"/>
</dbReference>
<dbReference type="SUPFAM" id="SSF140102">
    <property type="entry name" value="ISY1 domain-like"/>
    <property type="match status" value="1"/>
</dbReference>
<feature type="region of interest" description="Disordered" evidence="4">
    <location>
        <begin position="143"/>
        <end position="175"/>
    </location>
</feature>
<organism evidence="5 6">
    <name type="scientific">Trypanosoma theileri</name>
    <dbReference type="NCBI Taxonomy" id="67003"/>
    <lineage>
        <taxon>Eukaryota</taxon>
        <taxon>Discoba</taxon>
        <taxon>Euglenozoa</taxon>
        <taxon>Kinetoplastea</taxon>
        <taxon>Metakinetoplastina</taxon>
        <taxon>Trypanosomatida</taxon>
        <taxon>Trypanosomatidae</taxon>
        <taxon>Trypanosoma</taxon>
    </lineage>
</organism>
<dbReference type="VEuPathDB" id="TriTrypDB:TM35_000371260"/>
<dbReference type="OrthoDB" id="1739576at2759"/>
<evidence type="ECO:0000256" key="2">
    <source>
        <dbReference type="ARBA" id="ARBA00007002"/>
    </source>
</evidence>
<feature type="compositionally biased region" description="Polar residues" evidence="4">
    <location>
        <begin position="160"/>
        <end position="175"/>
    </location>
</feature>
<dbReference type="Gene3D" id="1.10.287.660">
    <property type="entry name" value="Helix hairpin bin"/>
    <property type="match status" value="1"/>
</dbReference>
<evidence type="ECO:0000256" key="3">
    <source>
        <dbReference type="ARBA" id="ARBA00023242"/>
    </source>
</evidence>
<name>A0A1X0NL28_9TRYP</name>
<evidence type="ECO:0000313" key="5">
    <source>
        <dbReference type="EMBL" id="ORC85153.1"/>
    </source>
</evidence>
<dbReference type="InterPro" id="IPR029012">
    <property type="entry name" value="Helix_hairpin_bin_sf"/>
</dbReference>
<comment type="caution">
    <text evidence="5">The sequence shown here is derived from an EMBL/GenBank/DDBJ whole genome shotgun (WGS) entry which is preliminary data.</text>
</comment>
<dbReference type="EMBL" id="NBCO01000037">
    <property type="protein sequence ID" value="ORC85153.1"/>
    <property type="molecule type" value="Genomic_DNA"/>
</dbReference>
<comment type="subcellular location">
    <subcellularLocation>
        <location evidence="1">Nucleus</location>
    </subcellularLocation>
</comment>
<dbReference type="RefSeq" id="XP_028879219.1">
    <property type="nucleotide sequence ID" value="XM_029029426.1"/>
</dbReference>
<dbReference type="AlphaFoldDB" id="A0A1X0NL28"/>
<dbReference type="Pfam" id="PF06246">
    <property type="entry name" value="Isy1"/>
    <property type="match status" value="1"/>
</dbReference>
<sequence>MQDYLREIEGTLSRTNERKGTLLYKLAKRKAEEERLSRLGVSSIPSNPLEVTDVNVVKYALFRLKQEIGDKIAQMRNTQLLSIETHGEVVIRAKNDDINNIITKKNLWEKRLAFLSGKDYKMPHSKKIYFGCAKGLVEAQKATTQNSKEVTEDNLDELESNSISSEFSGDEGPQSSNEYLERLAAFDSEGSLRDVEMAAERKLRLEFAQEDGGAPFKRARNDDTDDYIVDIQLPSEEEFHRKIIDAKKEMLQKRLESLKR</sequence>
<dbReference type="GeneID" id="39989206"/>
<dbReference type="Proteomes" id="UP000192257">
    <property type="component" value="Unassembled WGS sequence"/>
</dbReference>
<protein>
    <submittedName>
        <fullName evidence="5">Pre-mRNA-splicing factor ISY1</fullName>
    </submittedName>
</protein>